<reference evidence="4" key="1">
    <citation type="journal article" date="2011" name="Genome Biol.">
        <title>Comparative genomics of the social amoebae Dictyostelium discoideum and Dictyostelium purpureum.</title>
        <authorList>
            <consortium name="US DOE Joint Genome Institute (JGI-PGF)"/>
            <person name="Sucgang R."/>
            <person name="Kuo A."/>
            <person name="Tian X."/>
            <person name="Salerno W."/>
            <person name="Parikh A."/>
            <person name="Feasley C.L."/>
            <person name="Dalin E."/>
            <person name="Tu H."/>
            <person name="Huang E."/>
            <person name="Barry K."/>
            <person name="Lindquist E."/>
            <person name="Shapiro H."/>
            <person name="Bruce D."/>
            <person name="Schmutz J."/>
            <person name="Salamov A."/>
            <person name="Fey P."/>
            <person name="Gaudet P."/>
            <person name="Anjard C."/>
            <person name="Babu M.M."/>
            <person name="Basu S."/>
            <person name="Bushmanova Y."/>
            <person name="van der Wel H."/>
            <person name="Katoh-Kurasawa M."/>
            <person name="Dinh C."/>
            <person name="Coutinho P.M."/>
            <person name="Saito T."/>
            <person name="Elias M."/>
            <person name="Schaap P."/>
            <person name="Kay R.R."/>
            <person name="Henrissat B."/>
            <person name="Eichinger L."/>
            <person name="Rivero F."/>
            <person name="Putnam N.H."/>
            <person name="West C.M."/>
            <person name="Loomis W.F."/>
            <person name="Chisholm R.L."/>
            <person name="Shaulsky G."/>
            <person name="Strassmann J.E."/>
            <person name="Queller D.C."/>
            <person name="Kuspa A."/>
            <person name="Grigoriev I.V."/>
        </authorList>
    </citation>
    <scope>NUCLEOTIDE SEQUENCE [LARGE SCALE GENOMIC DNA]</scope>
    <source>
        <strain evidence="4">QSDP1</strain>
    </source>
</reference>
<feature type="transmembrane region" description="Helical" evidence="2">
    <location>
        <begin position="288"/>
        <end position="305"/>
    </location>
</feature>
<keyword evidence="2" id="KW-0472">Membrane</keyword>
<dbReference type="KEGG" id="dpp:DICPUDRAFT_51779"/>
<dbReference type="FunCoup" id="F1A5F5">
    <property type="interactions" value="70"/>
</dbReference>
<dbReference type="OrthoDB" id="16604at2759"/>
<feature type="transmembrane region" description="Helical" evidence="2">
    <location>
        <begin position="36"/>
        <end position="56"/>
    </location>
</feature>
<sequence>MFKLFSLRSFIVYANFLFLPVALCCLWLLLPVKSYVAFSGTSMVYYVVMFFTWISFYDLNLPGCSKLMITAFFLVFIGISIGWLKVVTKIDVQTNRLSYSFIDGITFLLCTICYFIYIAYYKLKKNFIDDKEEIYDSEGHRRTKRKSKSWTKRISRIMCYYRLIDMDEEDALKQIDRERSLRDSSNGGPRSIDVSGENFKTNGRNDNEAQDDMNVGAIEMNTFQDLSNSQEKPSNPAHSFLSSSAFKETLKTDKQGNLQDSSFKTRTKTITAENYTLRPKYEISYRNYLSVVFYQLFVIGTWFWLHNFELFIREYNYFRTPFLALFSIVVFQASRIVLMGISNGLNRLLKPTEIKYFTLFQFPLMFFLYYRNLFLNTNNWGITVLISFVIFLIDVVYYPLHMTKKFWLFRHNTLVSYLDKKATTSKIFRIARKMLADENPSYDKHIMNLSVEYYYDKMAEYISLVTMIAFLSLIRGLKWKRENYTAFNQLTDANYHQLLYRYLYLLGFEFAYDLAIRFVSRKYLKIDISNRGRNETISNYCTRFIFSLFVLYDLMDVYNIQLKYLGD</sequence>
<feature type="transmembrane region" description="Helical" evidence="2">
    <location>
        <begin position="99"/>
        <end position="121"/>
    </location>
</feature>
<feature type="region of interest" description="Disordered" evidence="1">
    <location>
        <begin position="178"/>
        <end position="210"/>
    </location>
</feature>
<dbReference type="InParanoid" id="F1A5F5"/>
<dbReference type="OMA" id="TWISFYD"/>
<dbReference type="VEuPathDB" id="AmoebaDB:DICPUDRAFT_51779"/>
<name>F1A5F5_DICPU</name>
<dbReference type="EMBL" id="GL871594">
    <property type="protein sequence ID" value="EGC28575.1"/>
    <property type="molecule type" value="Genomic_DNA"/>
</dbReference>
<evidence type="ECO:0000256" key="1">
    <source>
        <dbReference type="SAM" id="MobiDB-lite"/>
    </source>
</evidence>
<feature type="transmembrane region" description="Helical" evidence="2">
    <location>
        <begin position="12"/>
        <end position="30"/>
    </location>
</feature>
<evidence type="ECO:0000256" key="2">
    <source>
        <dbReference type="SAM" id="Phobius"/>
    </source>
</evidence>
<dbReference type="RefSeq" id="XP_003294899.1">
    <property type="nucleotide sequence ID" value="XM_003294851.1"/>
</dbReference>
<evidence type="ECO:0000313" key="4">
    <source>
        <dbReference type="Proteomes" id="UP000001064"/>
    </source>
</evidence>
<keyword evidence="2" id="KW-1133">Transmembrane helix</keyword>
<dbReference type="GeneID" id="10510702"/>
<feature type="transmembrane region" description="Helical" evidence="2">
    <location>
        <begin position="461"/>
        <end position="479"/>
    </location>
</feature>
<feature type="transmembrane region" description="Helical" evidence="2">
    <location>
        <begin position="317"/>
        <end position="342"/>
    </location>
</feature>
<accession>F1A5F5</accession>
<feature type="transmembrane region" description="Helical" evidence="2">
    <location>
        <begin position="354"/>
        <end position="374"/>
    </location>
</feature>
<keyword evidence="2" id="KW-0812">Transmembrane</keyword>
<feature type="transmembrane region" description="Helical" evidence="2">
    <location>
        <begin position="499"/>
        <end position="519"/>
    </location>
</feature>
<feature type="transmembrane region" description="Helical" evidence="2">
    <location>
        <begin position="380"/>
        <end position="400"/>
    </location>
</feature>
<protein>
    <submittedName>
        <fullName evidence="3">Uncharacterized protein</fullName>
    </submittedName>
</protein>
<feature type="transmembrane region" description="Helical" evidence="2">
    <location>
        <begin position="68"/>
        <end position="87"/>
    </location>
</feature>
<proteinExistence type="predicted"/>
<organism evidence="3 4">
    <name type="scientific">Dictyostelium purpureum</name>
    <name type="common">Slime mold</name>
    <dbReference type="NCBI Taxonomy" id="5786"/>
    <lineage>
        <taxon>Eukaryota</taxon>
        <taxon>Amoebozoa</taxon>
        <taxon>Evosea</taxon>
        <taxon>Eumycetozoa</taxon>
        <taxon>Dictyostelia</taxon>
        <taxon>Dictyosteliales</taxon>
        <taxon>Dictyosteliaceae</taxon>
        <taxon>Dictyostelium</taxon>
    </lineage>
</organism>
<dbReference type="AlphaFoldDB" id="F1A5F5"/>
<dbReference type="eggNOG" id="ENOG502RE47">
    <property type="taxonomic scope" value="Eukaryota"/>
</dbReference>
<dbReference type="Proteomes" id="UP000001064">
    <property type="component" value="Unassembled WGS sequence"/>
</dbReference>
<keyword evidence="4" id="KW-1185">Reference proteome</keyword>
<gene>
    <name evidence="3" type="ORF">DICPUDRAFT_51779</name>
</gene>
<evidence type="ECO:0000313" key="3">
    <source>
        <dbReference type="EMBL" id="EGC28575.1"/>
    </source>
</evidence>